<keyword evidence="2" id="KW-1133">Transmembrane helix</keyword>
<comment type="caution">
    <text evidence="3">The sequence shown here is derived from an EMBL/GenBank/DDBJ whole genome shotgun (WGS) entry which is preliminary data.</text>
</comment>
<evidence type="ECO:0000313" key="4">
    <source>
        <dbReference type="Proteomes" id="UP000535501"/>
    </source>
</evidence>
<evidence type="ECO:0008006" key="5">
    <source>
        <dbReference type="Google" id="ProtNLM"/>
    </source>
</evidence>
<name>A0A7W9YYC6_9HYPH</name>
<feature type="transmembrane region" description="Helical" evidence="2">
    <location>
        <begin position="26"/>
        <end position="47"/>
    </location>
</feature>
<protein>
    <recommendedName>
        <fullName evidence="5">Flagellar protein</fullName>
    </recommendedName>
</protein>
<accession>A0A7W9YYC6</accession>
<keyword evidence="2" id="KW-0812">Transmembrane</keyword>
<gene>
    <name evidence="3" type="ORF">HNQ75_001849</name>
</gene>
<feature type="compositionally biased region" description="Low complexity" evidence="1">
    <location>
        <begin position="96"/>
        <end position="108"/>
    </location>
</feature>
<evidence type="ECO:0000313" key="3">
    <source>
        <dbReference type="EMBL" id="MBB6179881.1"/>
    </source>
</evidence>
<keyword evidence="2" id="KW-0472">Membrane</keyword>
<dbReference type="RefSeq" id="WP_077549067.1">
    <property type="nucleotide sequence ID" value="NZ_JACHEJ010000003.1"/>
</dbReference>
<evidence type="ECO:0000256" key="2">
    <source>
        <dbReference type="SAM" id="Phobius"/>
    </source>
</evidence>
<reference evidence="3 4" key="1">
    <citation type="submission" date="2020-08" db="EMBL/GenBank/DDBJ databases">
        <title>Genomic Encyclopedia of Type Strains, Phase IV (KMG-IV): sequencing the most valuable type-strain genomes for metagenomic binning, comparative biology and taxonomic classification.</title>
        <authorList>
            <person name="Goeker M."/>
        </authorList>
    </citation>
    <scope>NUCLEOTIDE SEQUENCE [LARGE SCALE GENOMIC DNA]</scope>
    <source>
        <strain evidence="3 4">DSM 102134</strain>
    </source>
</reference>
<dbReference type="Proteomes" id="UP000535501">
    <property type="component" value="Unassembled WGS sequence"/>
</dbReference>
<dbReference type="EMBL" id="JACHEJ010000003">
    <property type="protein sequence ID" value="MBB6179881.1"/>
    <property type="molecule type" value="Genomic_DNA"/>
</dbReference>
<evidence type="ECO:0000256" key="1">
    <source>
        <dbReference type="SAM" id="MobiDB-lite"/>
    </source>
</evidence>
<feature type="region of interest" description="Disordered" evidence="1">
    <location>
        <begin position="83"/>
        <end position="115"/>
    </location>
</feature>
<keyword evidence="4" id="KW-1185">Reference proteome</keyword>
<organism evidence="3 4">
    <name type="scientific">Pseudorhizobium flavum</name>
    <dbReference type="NCBI Taxonomy" id="1335061"/>
    <lineage>
        <taxon>Bacteria</taxon>
        <taxon>Pseudomonadati</taxon>
        <taxon>Pseudomonadota</taxon>
        <taxon>Alphaproteobacteria</taxon>
        <taxon>Hyphomicrobiales</taxon>
        <taxon>Rhizobiaceae</taxon>
        <taxon>Rhizobium/Agrobacterium group</taxon>
        <taxon>Pseudorhizobium</taxon>
    </lineage>
</organism>
<dbReference type="AlphaFoldDB" id="A0A7W9YYC6"/>
<sequence length="190" mass="20786">MAEIDTPEMDDLHRLQKNSPRTGDRILTATGIALAAASAIFPWYVFFNEDKFGIRTPSFEHTRDLPPGQPRNVMSVSPLAMVDNSDDDEAAPAPEPADSLTTATTSALGEEEERGRLREIQPFPGKSSFRLLHVTNGRALIEDGAGMYMARVGSILPDNSKLARIEQRDGKWAIVTSSGEVYEDQGTGRP</sequence>
<proteinExistence type="predicted"/>